<dbReference type="SMART" id="SM00181">
    <property type="entry name" value="EGF"/>
    <property type="match status" value="1"/>
</dbReference>
<evidence type="ECO:0000313" key="6">
    <source>
        <dbReference type="Proteomes" id="UP001249851"/>
    </source>
</evidence>
<comment type="caution">
    <text evidence="1">Lacks conserved residue(s) required for the propagation of feature annotation.</text>
</comment>
<dbReference type="EMBL" id="JARQWQ010000012">
    <property type="protein sequence ID" value="KAK2568515.1"/>
    <property type="molecule type" value="Genomic_DNA"/>
</dbReference>
<proteinExistence type="predicted"/>
<keyword evidence="1" id="KW-1015">Disulfide bond</keyword>
<reference evidence="5" key="1">
    <citation type="journal article" date="2023" name="G3 (Bethesda)">
        <title>Whole genome assembly and annotation of the endangered Caribbean coral Acropora cervicornis.</title>
        <authorList>
            <person name="Selwyn J.D."/>
            <person name="Vollmer S.V."/>
        </authorList>
    </citation>
    <scope>NUCLEOTIDE SEQUENCE</scope>
    <source>
        <strain evidence="5">K2</strain>
    </source>
</reference>
<dbReference type="Proteomes" id="UP001249851">
    <property type="component" value="Unassembled WGS sequence"/>
</dbReference>
<gene>
    <name evidence="5" type="ORF">P5673_007576</name>
</gene>
<feature type="chain" id="PRO_5041990967" description="EGF-like domain-containing protein" evidence="3">
    <location>
        <begin position="17"/>
        <end position="94"/>
    </location>
</feature>
<name>A0AAD9QW55_ACRCE</name>
<dbReference type="Pfam" id="PF00008">
    <property type="entry name" value="EGF"/>
    <property type="match status" value="1"/>
</dbReference>
<feature type="domain" description="EGF-like" evidence="4">
    <location>
        <begin position="40"/>
        <end position="84"/>
    </location>
</feature>
<feature type="compositionally biased region" description="Basic and acidic residues" evidence="2">
    <location>
        <begin position="39"/>
        <end position="48"/>
    </location>
</feature>
<organism evidence="5 6">
    <name type="scientific">Acropora cervicornis</name>
    <name type="common">Staghorn coral</name>
    <dbReference type="NCBI Taxonomy" id="6130"/>
    <lineage>
        <taxon>Eukaryota</taxon>
        <taxon>Metazoa</taxon>
        <taxon>Cnidaria</taxon>
        <taxon>Anthozoa</taxon>
        <taxon>Hexacorallia</taxon>
        <taxon>Scleractinia</taxon>
        <taxon>Astrocoeniina</taxon>
        <taxon>Acroporidae</taxon>
        <taxon>Acropora</taxon>
    </lineage>
</organism>
<dbReference type="CDD" id="cd00054">
    <property type="entry name" value="EGF_CA"/>
    <property type="match status" value="1"/>
</dbReference>
<reference evidence="5" key="2">
    <citation type="journal article" date="2023" name="Science">
        <title>Genomic signatures of disease resistance in endangered staghorn corals.</title>
        <authorList>
            <person name="Vollmer S.V."/>
            <person name="Selwyn J.D."/>
            <person name="Despard B.A."/>
            <person name="Roesel C.L."/>
        </authorList>
    </citation>
    <scope>NUCLEOTIDE SEQUENCE</scope>
    <source>
        <strain evidence="5">K2</strain>
    </source>
</reference>
<evidence type="ECO:0000259" key="4">
    <source>
        <dbReference type="PROSITE" id="PS50026"/>
    </source>
</evidence>
<feature type="signal peptide" evidence="3">
    <location>
        <begin position="1"/>
        <end position="16"/>
    </location>
</feature>
<keyword evidence="3" id="KW-0732">Signal</keyword>
<accession>A0AAD9QW55</accession>
<dbReference type="InterPro" id="IPR000742">
    <property type="entry name" value="EGF"/>
</dbReference>
<keyword evidence="1" id="KW-0245">EGF-like domain</keyword>
<sequence>MKTALVLFVLVGIVCAVKEKGKGESSKQKSGSLDATSSSHREECKTQRERDHYCLNGGTCFRVPALGDSPHCHCTAEFTGKRCEQRVPQLVTRS</sequence>
<dbReference type="AlphaFoldDB" id="A0AAD9QW55"/>
<feature type="region of interest" description="Disordered" evidence="2">
    <location>
        <begin position="20"/>
        <end position="48"/>
    </location>
</feature>
<protein>
    <recommendedName>
        <fullName evidence="4">EGF-like domain-containing protein</fullName>
    </recommendedName>
</protein>
<evidence type="ECO:0000313" key="5">
    <source>
        <dbReference type="EMBL" id="KAK2568515.1"/>
    </source>
</evidence>
<comment type="caution">
    <text evidence="5">The sequence shown here is derived from an EMBL/GenBank/DDBJ whole genome shotgun (WGS) entry which is preliminary data.</text>
</comment>
<evidence type="ECO:0000256" key="3">
    <source>
        <dbReference type="SAM" id="SignalP"/>
    </source>
</evidence>
<feature type="disulfide bond" evidence="1">
    <location>
        <begin position="74"/>
        <end position="83"/>
    </location>
</feature>
<dbReference type="PROSITE" id="PS00022">
    <property type="entry name" value="EGF_1"/>
    <property type="match status" value="1"/>
</dbReference>
<keyword evidence="6" id="KW-1185">Reference proteome</keyword>
<dbReference type="PROSITE" id="PS50026">
    <property type="entry name" value="EGF_3"/>
    <property type="match status" value="1"/>
</dbReference>
<evidence type="ECO:0000256" key="2">
    <source>
        <dbReference type="SAM" id="MobiDB-lite"/>
    </source>
</evidence>
<dbReference type="SUPFAM" id="SSF57196">
    <property type="entry name" value="EGF/Laminin"/>
    <property type="match status" value="1"/>
</dbReference>
<evidence type="ECO:0000256" key="1">
    <source>
        <dbReference type="PROSITE-ProRule" id="PRU00076"/>
    </source>
</evidence>
<dbReference type="Gene3D" id="2.10.25.10">
    <property type="entry name" value="Laminin"/>
    <property type="match status" value="1"/>
</dbReference>